<sequence length="76" mass="8755">MAAVTTYVQALIRVYPAYRVSRCRLICEMSRGARDDHRSAIRGLTMEPAACEPRFEDLFGYLMPQTDPVNLFLTLW</sequence>
<dbReference type="Proteomes" id="UP000316079">
    <property type="component" value="Unassembled WGS sequence"/>
</dbReference>
<dbReference type="AlphaFoldDB" id="A0A553QH66"/>
<evidence type="ECO:0000313" key="2">
    <source>
        <dbReference type="Proteomes" id="UP000316079"/>
    </source>
</evidence>
<protein>
    <submittedName>
        <fullName evidence="1">Uncharacterized protein</fullName>
    </submittedName>
</protein>
<name>A0A553QH66_9TELE</name>
<organism evidence="1 2">
    <name type="scientific">Danionella cerebrum</name>
    <dbReference type="NCBI Taxonomy" id="2873325"/>
    <lineage>
        <taxon>Eukaryota</taxon>
        <taxon>Metazoa</taxon>
        <taxon>Chordata</taxon>
        <taxon>Craniata</taxon>
        <taxon>Vertebrata</taxon>
        <taxon>Euteleostomi</taxon>
        <taxon>Actinopterygii</taxon>
        <taxon>Neopterygii</taxon>
        <taxon>Teleostei</taxon>
        <taxon>Ostariophysi</taxon>
        <taxon>Cypriniformes</taxon>
        <taxon>Danionidae</taxon>
        <taxon>Danioninae</taxon>
        <taxon>Danionella</taxon>
    </lineage>
</organism>
<accession>A0A553QH66</accession>
<evidence type="ECO:0000313" key="1">
    <source>
        <dbReference type="EMBL" id="TRY89255.1"/>
    </source>
</evidence>
<dbReference type="OrthoDB" id="5794653at2759"/>
<reference evidence="1 2" key="1">
    <citation type="journal article" date="2019" name="Sci. Data">
        <title>Hybrid genome assembly and annotation of Danionella translucida.</title>
        <authorList>
            <person name="Kadobianskyi M."/>
            <person name="Schulze L."/>
            <person name="Schuelke M."/>
            <person name="Judkewitz B."/>
        </authorList>
    </citation>
    <scope>NUCLEOTIDE SEQUENCE [LARGE SCALE GENOMIC DNA]</scope>
    <source>
        <strain evidence="1 2">Bolton</strain>
    </source>
</reference>
<proteinExistence type="predicted"/>
<gene>
    <name evidence="1" type="ORF">DNTS_022908</name>
</gene>
<comment type="caution">
    <text evidence="1">The sequence shown here is derived from an EMBL/GenBank/DDBJ whole genome shotgun (WGS) entry which is preliminary data.</text>
</comment>
<dbReference type="EMBL" id="SRMA01025993">
    <property type="protein sequence ID" value="TRY89255.1"/>
    <property type="molecule type" value="Genomic_DNA"/>
</dbReference>
<keyword evidence="2" id="KW-1185">Reference proteome</keyword>